<sequence>MPRTPSASAALDRLTAAVRSLPLTITAVATVTAIGLVTGALTSSITADRLSDTLGYGLPAFEDGRWWTLLSGALLAVSPWGYLPVLVALAVLGAIAERRLGTRPTLVAMVICHVGGVVGAAAFIALADAVGWERFARLADLTDAGPSAGFVGAVTVATAAFTPRWRFRWRLGLLGYVAASVVLLSGIADVEHALAVLIGLGLGPVLRRHHPGPTQWLSSGRPDPGRRPDEWDERAAATTLLRQHGSTSRLGWMTTWRGNEWFRPAHLPGYVAHRRHAGVALALGDPVGRSPQERAQLLDAYAADCTRRGLVPCVFAAGEETRLAARRLGWKAIRIADEAVIELDRLCFRGKAWQDVRTALNHAGRDGITFRLCRLGDEPGEVRSQVEAISRAWVAGKALPELGFTLGGLEEALDPSVRVGIAIDRSGRVHGFTSWLPVHRAGDGELTGWTLDVMRRGPQAFRGVMEFLVASACLAFRAEGAQTVSLSASPLAHCGGGACGRLDAWLDRLGSALEPCYGFRSLHAFKSKFQPRYEPLHLLYPSALALPRIGAALTAAYLPGVGLGELTRLARNGHAEAKLVERHTSSLAAA</sequence>
<dbReference type="PATRIC" id="fig|584657.3.peg.1616"/>
<dbReference type="GO" id="GO:0055091">
    <property type="term" value="P:phospholipid homeostasis"/>
    <property type="evidence" value="ECO:0007669"/>
    <property type="project" value="TreeGrafter"/>
</dbReference>
<evidence type="ECO:0000256" key="2">
    <source>
        <dbReference type="ARBA" id="ARBA00022475"/>
    </source>
</evidence>
<feature type="transmembrane region" description="Helical" evidence="6">
    <location>
        <begin position="21"/>
        <end position="46"/>
    </location>
</feature>
<dbReference type="InterPro" id="IPR024320">
    <property type="entry name" value="LPG_synthase_C"/>
</dbReference>
<keyword evidence="4 6" id="KW-1133">Transmembrane helix</keyword>
<dbReference type="PANTHER" id="PTHR34697">
    <property type="entry name" value="PHOSPHATIDYLGLYCEROL LYSYLTRANSFERASE"/>
    <property type="match status" value="1"/>
</dbReference>
<dbReference type="Pfam" id="PF09924">
    <property type="entry name" value="LPG_synthase_C"/>
    <property type="match status" value="1"/>
</dbReference>
<name>W9GJM6_9MICO</name>
<evidence type="ECO:0000256" key="3">
    <source>
        <dbReference type="ARBA" id="ARBA00022692"/>
    </source>
</evidence>
<dbReference type="SUPFAM" id="SSF144091">
    <property type="entry name" value="Rhomboid-like"/>
    <property type="match status" value="1"/>
</dbReference>
<dbReference type="PANTHER" id="PTHR34697:SF2">
    <property type="entry name" value="PHOSPHATIDYLGLYCEROL LYSYLTRANSFERASE"/>
    <property type="match status" value="1"/>
</dbReference>
<evidence type="ECO:0000256" key="6">
    <source>
        <dbReference type="SAM" id="Phobius"/>
    </source>
</evidence>
<evidence type="ECO:0000256" key="5">
    <source>
        <dbReference type="ARBA" id="ARBA00023136"/>
    </source>
</evidence>
<feature type="transmembrane region" description="Helical" evidence="6">
    <location>
        <begin position="106"/>
        <end position="132"/>
    </location>
</feature>
<keyword evidence="3 6" id="KW-0812">Transmembrane</keyword>
<accession>W9GJM6</accession>
<dbReference type="AlphaFoldDB" id="W9GJM6"/>
<keyword evidence="5 6" id="KW-0472">Membrane</keyword>
<feature type="transmembrane region" description="Helical" evidence="6">
    <location>
        <begin position="144"/>
        <end position="161"/>
    </location>
</feature>
<dbReference type="EMBL" id="AWQS01000047">
    <property type="protein sequence ID" value="EWT06456.1"/>
    <property type="molecule type" value="Genomic_DNA"/>
</dbReference>
<evidence type="ECO:0000313" key="8">
    <source>
        <dbReference type="EMBL" id="EWT06456.1"/>
    </source>
</evidence>
<evidence type="ECO:0000256" key="1">
    <source>
        <dbReference type="ARBA" id="ARBA00004651"/>
    </source>
</evidence>
<feature type="domain" description="Phosphatidylglycerol lysyltransferase C-terminal" evidence="7">
    <location>
        <begin position="239"/>
        <end position="540"/>
    </location>
</feature>
<organism evidence="8 9">
    <name type="scientific">Intrasporangium chromatireducens Q5-1</name>
    <dbReference type="NCBI Taxonomy" id="584657"/>
    <lineage>
        <taxon>Bacteria</taxon>
        <taxon>Bacillati</taxon>
        <taxon>Actinomycetota</taxon>
        <taxon>Actinomycetes</taxon>
        <taxon>Micrococcales</taxon>
        <taxon>Intrasporangiaceae</taxon>
        <taxon>Intrasporangium</taxon>
    </lineage>
</organism>
<dbReference type="Gene3D" id="1.20.1540.10">
    <property type="entry name" value="Rhomboid-like"/>
    <property type="match status" value="1"/>
</dbReference>
<dbReference type="InterPro" id="IPR046862">
    <property type="entry name" value="Rhomboid_2"/>
</dbReference>
<comment type="caution">
    <text evidence="8">The sequence shown here is derived from an EMBL/GenBank/DDBJ whole genome shotgun (WGS) entry which is preliminary data.</text>
</comment>
<keyword evidence="9" id="KW-1185">Reference proteome</keyword>
<evidence type="ECO:0000259" key="7">
    <source>
        <dbReference type="Pfam" id="PF09924"/>
    </source>
</evidence>
<keyword evidence="2" id="KW-1003">Cell membrane</keyword>
<dbReference type="OrthoDB" id="594838at2"/>
<dbReference type="RefSeq" id="WP_034715460.1">
    <property type="nucleotide sequence ID" value="NZ_AWQS01000047.1"/>
</dbReference>
<dbReference type="Proteomes" id="UP000019494">
    <property type="component" value="Unassembled WGS sequence"/>
</dbReference>
<dbReference type="Pfam" id="PF20401">
    <property type="entry name" value="Rhomboid_2"/>
    <property type="match status" value="1"/>
</dbReference>
<evidence type="ECO:0000313" key="9">
    <source>
        <dbReference type="Proteomes" id="UP000019494"/>
    </source>
</evidence>
<dbReference type="InterPro" id="IPR051211">
    <property type="entry name" value="PG_lysyltransferase"/>
</dbReference>
<gene>
    <name evidence="8" type="ORF">N864_21185</name>
</gene>
<proteinExistence type="predicted"/>
<reference evidence="9" key="1">
    <citation type="submission" date="2013-08" db="EMBL/GenBank/DDBJ databases">
        <title>Intrasporangium oryzae NRRL B-24470.</title>
        <authorList>
            <person name="Liu H."/>
            <person name="Wang G."/>
        </authorList>
    </citation>
    <scope>NUCLEOTIDE SEQUENCE [LARGE SCALE GENOMIC DNA]</scope>
    <source>
        <strain evidence="9">Q5-1</strain>
    </source>
</reference>
<feature type="transmembrane region" description="Helical" evidence="6">
    <location>
        <begin position="173"/>
        <end position="202"/>
    </location>
</feature>
<dbReference type="GO" id="GO:0016755">
    <property type="term" value="F:aminoacyltransferase activity"/>
    <property type="evidence" value="ECO:0007669"/>
    <property type="project" value="TreeGrafter"/>
</dbReference>
<evidence type="ECO:0000256" key="4">
    <source>
        <dbReference type="ARBA" id="ARBA00022989"/>
    </source>
</evidence>
<dbReference type="InterPro" id="IPR035952">
    <property type="entry name" value="Rhomboid-like_sf"/>
</dbReference>
<feature type="transmembrane region" description="Helical" evidence="6">
    <location>
        <begin position="66"/>
        <end position="94"/>
    </location>
</feature>
<comment type="subcellular location">
    <subcellularLocation>
        <location evidence="1">Cell membrane</location>
        <topology evidence="1">Multi-pass membrane protein</topology>
    </subcellularLocation>
</comment>
<dbReference type="GO" id="GO:0005886">
    <property type="term" value="C:plasma membrane"/>
    <property type="evidence" value="ECO:0007669"/>
    <property type="project" value="UniProtKB-SubCell"/>
</dbReference>
<protein>
    <recommendedName>
        <fullName evidence="7">Phosphatidylglycerol lysyltransferase C-terminal domain-containing protein</fullName>
    </recommendedName>
</protein>